<keyword evidence="4" id="KW-1185">Reference proteome</keyword>
<dbReference type="InterPro" id="IPR007278">
    <property type="entry name" value="DUF397"/>
</dbReference>
<evidence type="ECO:0000256" key="1">
    <source>
        <dbReference type="SAM" id="MobiDB-lite"/>
    </source>
</evidence>
<protein>
    <submittedName>
        <fullName evidence="3">DUF397 domain-containing protein</fullName>
    </submittedName>
</protein>
<evidence type="ECO:0000313" key="4">
    <source>
        <dbReference type="Proteomes" id="UP000322634"/>
    </source>
</evidence>
<reference evidence="3 4" key="1">
    <citation type="submission" date="2019-08" db="EMBL/GenBank/DDBJ databases">
        <title>Actinomadura sp. nov. CYP1-5 isolated from mountain soil.</title>
        <authorList>
            <person name="Songsumanus A."/>
            <person name="Kuncharoen N."/>
            <person name="Kudo T."/>
            <person name="Yuki M."/>
            <person name="Igarashi Y."/>
            <person name="Tanasupawat S."/>
        </authorList>
    </citation>
    <scope>NUCLEOTIDE SEQUENCE [LARGE SCALE GENOMIC DNA]</scope>
    <source>
        <strain evidence="3 4">GKU157</strain>
    </source>
</reference>
<sequence>MGKHRHLLKDKTASQTCCVTCSSATKTPPRPLRTSKRSVPSTEDTTPTSCSRGALDGVHVRLPTSHSPPHTEPGAYEKLDSLTFRKSSRCAELNHDGCIEVACGDGRVIVRDSTGPHGPILCMPPSLWRRVTQAIRANATDVTVYR</sequence>
<organism evidence="3 4">
    <name type="scientific">Actinomadura syzygii</name>
    <dbReference type="NCBI Taxonomy" id="1427538"/>
    <lineage>
        <taxon>Bacteria</taxon>
        <taxon>Bacillati</taxon>
        <taxon>Actinomycetota</taxon>
        <taxon>Actinomycetes</taxon>
        <taxon>Streptosporangiales</taxon>
        <taxon>Thermomonosporaceae</taxon>
        <taxon>Actinomadura</taxon>
    </lineage>
</organism>
<dbReference type="Pfam" id="PF04149">
    <property type="entry name" value="DUF397"/>
    <property type="match status" value="1"/>
</dbReference>
<proteinExistence type="predicted"/>
<feature type="compositionally biased region" description="Polar residues" evidence="1">
    <location>
        <begin position="37"/>
        <end position="51"/>
    </location>
</feature>
<dbReference type="RefSeq" id="WP_148355147.1">
    <property type="nucleotide sequence ID" value="NZ_JBHSBF010000026.1"/>
</dbReference>
<evidence type="ECO:0000259" key="2">
    <source>
        <dbReference type="Pfam" id="PF04149"/>
    </source>
</evidence>
<name>A0A5D0TSB6_9ACTN</name>
<gene>
    <name evidence="3" type="ORF">FXF65_38290</name>
</gene>
<comment type="caution">
    <text evidence="3">The sequence shown here is derived from an EMBL/GenBank/DDBJ whole genome shotgun (WGS) entry which is preliminary data.</text>
</comment>
<evidence type="ECO:0000313" key="3">
    <source>
        <dbReference type="EMBL" id="TYC08727.1"/>
    </source>
</evidence>
<feature type="domain" description="DUF397" evidence="2">
    <location>
        <begin position="83"/>
        <end position="136"/>
    </location>
</feature>
<dbReference type="AlphaFoldDB" id="A0A5D0TSB6"/>
<dbReference type="EMBL" id="VSFF01000016">
    <property type="protein sequence ID" value="TYC08727.1"/>
    <property type="molecule type" value="Genomic_DNA"/>
</dbReference>
<accession>A0A5D0TSB6</accession>
<dbReference type="Proteomes" id="UP000322634">
    <property type="component" value="Unassembled WGS sequence"/>
</dbReference>
<dbReference type="OrthoDB" id="3431830at2"/>
<feature type="region of interest" description="Disordered" evidence="1">
    <location>
        <begin position="23"/>
        <end position="76"/>
    </location>
</feature>